<dbReference type="RefSeq" id="WP_119374941.1">
    <property type="nucleotide sequence ID" value="NZ_QWFX01000005.1"/>
</dbReference>
<gene>
    <name evidence="1" type="ORF">D1223_03150</name>
</gene>
<evidence type="ECO:0000313" key="2">
    <source>
        <dbReference type="Proteomes" id="UP000266385"/>
    </source>
</evidence>
<sequence length="281" mass="29383">MALLAGSVILPGALAQTDNCTALRTQTDTLVQSYAATAAGLASRLEAYDAASQALAGVYDGQSTRIELYEAIAAGTLEGSPSDILGAEDGRLDDAAMRESAAALIAAIEGVNVHLDTLAVQKPAMEAALGILQDQCAEAEVAPASPAAVTAAAAPAGNNPAAGPIPIVFTNFWKHEASGRIYEGRGQDFYRDDKLAVKLSCDGFGTVREQPGKLCEGEWFDQSGKRGGDFRAVHIVNADTKLPMLQGELTTPSNPDSWAPWDFYEMTREQAEAAGLVDVAP</sequence>
<dbReference type="EMBL" id="QWFX01000005">
    <property type="protein sequence ID" value="RIJ32860.1"/>
    <property type="molecule type" value="Genomic_DNA"/>
</dbReference>
<accession>A0A399RM77</accession>
<organism evidence="1 2">
    <name type="scientific">Henriciella mobilis</name>
    <dbReference type="NCBI Taxonomy" id="2305467"/>
    <lineage>
        <taxon>Bacteria</taxon>
        <taxon>Pseudomonadati</taxon>
        <taxon>Pseudomonadota</taxon>
        <taxon>Alphaproteobacteria</taxon>
        <taxon>Hyphomonadales</taxon>
        <taxon>Hyphomonadaceae</taxon>
        <taxon>Henriciella</taxon>
    </lineage>
</organism>
<name>A0A399RM77_9PROT</name>
<dbReference type="Proteomes" id="UP000266385">
    <property type="component" value="Unassembled WGS sequence"/>
</dbReference>
<reference evidence="1 2" key="1">
    <citation type="submission" date="2018-08" db="EMBL/GenBank/DDBJ databases">
        <title>Henriciella mobilis sp. nov., isolated from seawater.</title>
        <authorList>
            <person name="Cheng H."/>
            <person name="Wu Y.-H."/>
            <person name="Xu X.-W."/>
            <person name="Guo L.-L."/>
        </authorList>
    </citation>
    <scope>NUCLEOTIDE SEQUENCE [LARGE SCALE GENOMIC DNA]</scope>
    <source>
        <strain evidence="1 2">JN25</strain>
    </source>
</reference>
<keyword evidence="2" id="KW-1185">Reference proteome</keyword>
<evidence type="ECO:0000313" key="1">
    <source>
        <dbReference type="EMBL" id="RIJ32860.1"/>
    </source>
</evidence>
<comment type="caution">
    <text evidence="1">The sequence shown here is derived from an EMBL/GenBank/DDBJ whole genome shotgun (WGS) entry which is preliminary data.</text>
</comment>
<dbReference type="AlphaFoldDB" id="A0A399RM77"/>
<proteinExistence type="predicted"/>
<protein>
    <submittedName>
        <fullName evidence="1">Uncharacterized protein</fullName>
    </submittedName>
</protein>